<proteinExistence type="predicted"/>
<protein>
    <submittedName>
        <fullName evidence="2">Uncharacterized protein</fullName>
    </submittedName>
</protein>
<name>A0A4Y2GVT1_ARAVE</name>
<gene>
    <name evidence="1" type="ORF">AVEN_4765_1</name>
    <name evidence="2" type="ORF">AVEN_52097_1</name>
</gene>
<comment type="caution">
    <text evidence="2">The sequence shown here is derived from an EMBL/GenBank/DDBJ whole genome shotgun (WGS) entry which is preliminary data.</text>
</comment>
<evidence type="ECO:0000313" key="2">
    <source>
        <dbReference type="EMBL" id="GBM56204.1"/>
    </source>
</evidence>
<feature type="non-terminal residue" evidence="2">
    <location>
        <position position="44"/>
    </location>
</feature>
<dbReference type="EMBL" id="BGPR01100431">
    <property type="protein sequence ID" value="GBM56170.1"/>
    <property type="molecule type" value="Genomic_DNA"/>
</dbReference>
<evidence type="ECO:0000313" key="1">
    <source>
        <dbReference type="EMBL" id="GBM56170.1"/>
    </source>
</evidence>
<organism evidence="2 3">
    <name type="scientific">Araneus ventricosus</name>
    <name type="common">Orbweaver spider</name>
    <name type="synonym">Epeira ventricosa</name>
    <dbReference type="NCBI Taxonomy" id="182803"/>
    <lineage>
        <taxon>Eukaryota</taxon>
        <taxon>Metazoa</taxon>
        <taxon>Ecdysozoa</taxon>
        <taxon>Arthropoda</taxon>
        <taxon>Chelicerata</taxon>
        <taxon>Arachnida</taxon>
        <taxon>Araneae</taxon>
        <taxon>Araneomorphae</taxon>
        <taxon>Entelegynae</taxon>
        <taxon>Araneoidea</taxon>
        <taxon>Araneidae</taxon>
        <taxon>Araneus</taxon>
    </lineage>
</organism>
<dbReference type="Proteomes" id="UP000499080">
    <property type="component" value="Unassembled WGS sequence"/>
</dbReference>
<dbReference type="EMBL" id="BGPR01100443">
    <property type="protein sequence ID" value="GBM56204.1"/>
    <property type="molecule type" value="Genomic_DNA"/>
</dbReference>
<accession>A0A4Y2GVT1</accession>
<dbReference type="AlphaFoldDB" id="A0A4Y2GVT1"/>
<keyword evidence="3" id="KW-1185">Reference proteome</keyword>
<evidence type="ECO:0000313" key="3">
    <source>
        <dbReference type="Proteomes" id="UP000499080"/>
    </source>
</evidence>
<sequence>MVPDSTEGLPRMGTGKRYTCLGLYVDETCNLGELDARSVVKSSY</sequence>
<reference evidence="2 3" key="1">
    <citation type="journal article" date="2019" name="Sci. Rep.">
        <title>Orb-weaving spider Araneus ventricosus genome elucidates the spidroin gene catalogue.</title>
        <authorList>
            <person name="Kono N."/>
            <person name="Nakamura H."/>
            <person name="Ohtoshi R."/>
            <person name="Moran D.A.P."/>
            <person name="Shinohara A."/>
            <person name="Yoshida Y."/>
            <person name="Fujiwara M."/>
            <person name="Mori M."/>
            <person name="Tomita M."/>
            <person name="Arakawa K."/>
        </authorList>
    </citation>
    <scope>NUCLEOTIDE SEQUENCE [LARGE SCALE GENOMIC DNA]</scope>
</reference>